<dbReference type="AlphaFoldDB" id="A0A7Z0BL71"/>
<sequence>MSWVSRIADAAEWRPRDIGIAWEVVEARLGTALPADYKELCRCFGVGEFSGYLHVYGAPGGAESQMVDKLASLWRTLEKYPFTRDGFDPYGLYRPGGQGLIPWAMSVTAVEFCWAADDEVPPKDWPVVARTETSPWQRLPMSASECLFRVLTDATFEEFTIADQVGRPYFTPYAA</sequence>
<evidence type="ECO:0008006" key="3">
    <source>
        <dbReference type="Google" id="ProtNLM"/>
    </source>
</evidence>
<dbReference type="EMBL" id="JACCHL010000001">
    <property type="protein sequence ID" value="NYH54961.1"/>
    <property type="molecule type" value="Genomic_DNA"/>
</dbReference>
<name>A0A7Z0BL71_9ACTN</name>
<evidence type="ECO:0000313" key="2">
    <source>
        <dbReference type="Proteomes" id="UP000584931"/>
    </source>
</evidence>
<organism evidence="1 2">
    <name type="scientific">Nocardiopsis sinuspersici</name>
    <dbReference type="NCBI Taxonomy" id="501010"/>
    <lineage>
        <taxon>Bacteria</taxon>
        <taxon>Bacillati</taxon>
        <taxon>Actinomycetota</taxon>
        <taxon>Actinomycetes</taxon>
        <taxon>Streptosporangiales</taxon>
        <taxon>Nocardiopsidaceae</taxon>
        <taxon>Nocardiopsis</taxon>
    </lineage>
</organism>
<proteinExistence type="predicted"/>
<dbReference type="SUPFAM" id="SSF160631">
    <property type="entry name" value="SMI1/KNR4-like"/>
    <property type="match status" value="1"/>
</dbReference>
<protein>
    <recommendedName>
        <fullName evidence="3">Knr4/Smi1-like domain-containing protein</fullName>
    </recommendedName>
</protein>
<evidence type="ECO:0000313" key="1">
    <source>
        <dbReference type="EMBL" id="NYH54961.1"/>
    </source>
</evidence>
<comment type="caution">
    <text evidence="1">The sequence shown here is derived from an EMBL/GenBank/DDBJ whole genome shotgun (WGS) entry which is preliminary data.</text>
</comment>
<accession>A0A7Z0BL71</accession>
<dbReference type="RefSeq" id="WP_179811208.1">
    <property type="nucleotide sequence ID" value="NZ_JACCHL010000001.1"/>
</dbReference>
<dbReference type="Proteomes" id="UP000584931">
    <property type="component" value="Unassembled WGS sequence"/>
</dbReference>
<reference evidence="1 2" key="1">
    <citation type="submission" date="2020-07" db="EMBL/GenBank/DDBJ databases">
        <title>Sequencing the genomes of 1000 actinobacteria strains.</title>
        <authorList>
            <person name="Klenk H.-P."/>
        </authorList>
    </citation>
    <scope>NUCLEOTIDE SEQUENCE [LARGE SCALE GENOMIC DNA]</scope>
    <source>
        <strain evidence="1 2">DSM 45278</strain>
    </source>
</reference>
<gene>
    <name evidence="1" type="ORF">HNR06_004550</name>
</gene>
<dbReference type="InterPro" id="IPR037883">
    <property type="entry name" value="Knr4/Smi1-like_sf"/>
</dbReference>